<gene>
    <name evidence="2" type="ORF">PV02_04515</name>
</gene>
<protein>
    <submittedName>
        <fullName evidence="2">Cell filamentation protein Fic</fullName>
    </submittedName>
</protein>
<proteinExistence type="predicted"/>
<dbReference type="PANTHER" id="PTHR13504:SF38">
    <property type="entry name" value="FIDO DOMAIN-CONTAINING PROTEIN"/>
    <property type="match status" value="1"/>
</dbReference>
<evidence type="ECO:0000313" key="2">
    <source>
        <dbReference type="EMBL" id="MCQ6962440.1"/>
    </source>
</evidence>
<dbReference type="InterPro" id="IPR036597">
    <property type="entry name" value="Fido-like_dom_sf"/>
</dbReference>
<dbReference type="SUPFAM" id="SSF140931">
    <property type="entry name" value="Fic-like"/>
    <property type="match status" value="1"/>
</dbReference>
<evidence type="ECO:0000259" key="1">
    <source>
        <dbReference type="PROSITE" id="PS51459"/>
    </source>
</evidence>
<feature type="domain" description="Fido" evidence="1">
    <location>
        <begin position="152"/>
        <end position="292"/>
    </location>
</feature>
<dbReference type="InterPro" id="IPR040198">
    <property type="entry name" value="Fido_containing"/>
</dbReference>
<reference evidence="2 3" key="1">
    <citation type="journal article" date="2011" name="Appl. Environ. Microbiol.">
        <title>Methanogenic archaea isolated from Taiwan's Chelungpu fault.</title>
        <authorList>
            <person name="Wu S.Y."/>
            <person name="Lai M.C."/>
        </authorList>
    </citation>
    <scope>NUCLEOTIDE SEQUENCE [LARGE SCALE GENOMIC DNA]</scope>
    <source>
        <strain evidence="2 3">St545Mb</strain>
    </source>
</reference>
<dbReference type="InterPro" id="IPR003812">
    <property type="entry name" value="Fido"/>
</dbReference>
<dbReference type="PANTHER" id="PTHR13504">
    <property type="entry name" value="FIDO DOMAIN-CONTAINING PROTEIN DDB_G0283145"/>
    <property type="match status" value="1"/>
</dbReference>
<comment type="caution">
    <text evidence="2">The sequence shown here is derived from an EMBL/GenBank/DDBJ whole genome shotgun (WGS) entry which is preliminary data.</text>
</comment>
<dbReference type="EMBL" id="JTEO01000004">
    <property type="protein sequence ID" value="MCQ6962440.1"/>
    <property type="molecule type" value="Genomic_DNA"/>
</dbReference>
<organism evidence="2 3">
    <name type="scientific">Methanolobus chelungpuianus</name>
    <dbReference type="NCBI Taxonomy" id="502115"/>
    <lineage>
        <taxon>Archaea</taxon>
        <taxon>Methanobacteriati</taxon>
        <taxon>Methanobacteriota</taxon>
        <taxon>Stenosarchaea group</taxon>
        <taxon>Methanomicrobia</taxon>
        <taxon>Methanosarcinales</taxon>
        <taxon>Methanosarcinaceae</taxon>
        <taxon>Methanolobus</taxon>
    </lineage>
</organism>
<accession>A0AAE3H9X3</accession>
<sequence>MHIEKRKQGNNTKYYLSHSYRVGKKTRKIRHYLGLNLTDQEIGERRAEAEKEIGEQIQARTDLLKFSLTRKEIEKLNEYDREIEIVHLDADDWKVFTEKFVFNTNAIEGSQVTPEEVHGLLRHDEEATSSDELEALNVAKAVEFVKNTDEKLSPELIRKLHRLCFEGSKKFAGNFRNVEVVIRNAYGEVVHRGIPKEEIVNELEELAHWYNDNAEGLKPLVLAALVHNQFEFIHPFEDGNGRVGRLLLNYVLLRHGYPPINILFTDRGRYYHCLQRYSSEDKLEDTLEFLVEQYRKGLR</sequence>
<dbReference type="Pfam" id="PF02661">
    <property type="entry name" value="Fic"/>
    <property type="match status" value="1"/>
</dbReference>
<dbReference type="RefSeq" id="WP_256622209.1">
    <property type="nucleotide sequence ID" value="NZ_JTEO01000004.1"/>
</dbReference>
<dbReference type="Gene3D" id="1.10.3290.10">
    <property type="entry name" value="Fido-like domain"/>
    <property type="match status" value="1"/>
</dbReference>
<evidence type="ECO:0000313" key="3">
    <source>
        <dbReference type="Proteomes" id="UP001206983"/>
    </source>
</evidence>
<keyword evidence="3" id="KW-1185">Reference proteome</keyword>
<dbReference type="PROSITE" id="PS51459">
    <property type="entry name" value="FIDO"/>
    <property type="match status" value="1"/>
</dbReference>
<name>A0AAE3H9X3_9EURY</name>
<dbReference type="AlphaFoldDB" id="A0AAE3H9X3"/>
<dbReference type="Proteomes" id="UP001206983">
    <property type="component" value="Unassembled WGS sequence"/>
</dbReference>